<sequence>MKNATIGKISGMLVFTTALLSFTSCKKRDVQMEQMQPNSITIENVLASKPLVQSGTFMGSGTPPVIFPGQSVSFSFYAGPGQSLSFATMYGWSNDLFFAPENPGIKLYDDAGMPITGDVSSQIKLWDNGTRINQVPGMVVTHPGVAETSPKNITEVVGTDAQGNTYLAASQLIMATLAYDGNSKFTIRLTNKSGGTANETPLSPGVWTISYNLGGTLQNAMPIYTKGQLTANGLTNIAEMGDNSVSSTYLTGITGIFTPLSPVLIVVYKGNENPFYKVGEKDRGEGLKNLAQMGNADILAEVLRKKAGVKSVYVLKEPTSTVLLPKIGAAMGGKVTQQLTVAPGDRIAIATMYGFSKDWFFATKDNGIDAMASGDVTSLVALYDNGTALDLFPGAGGAALAESKAIQEVPNPNAYTTLPAINQLIKVTLNK</sequence>
<dbReference type="RefSeq" id="WP_084236697.1">
    <property type="nucleotide sequence ID" value="NZ_FWXT01000001.1"/>
</dbReference>
<keyword evidence="2" id="KW-1185">Reference proteome</keyword>
<gene>
    <name evidence="1" type="ORF">SAMN04488524_0346</name>
</gene>
<dbReference type="InterPro" id="IPR038678">
    <property type="entry name" value="Spondin_N_sf"/>
</dbReference>
<accession>A0A1W1Z133</accession>
<organism evidence="1 2">
    <name type="scientific">Pedobacter africanus</name>
    <dbReference type="NCBI Taxonomy" id="151894"/>
    <lineage>
        <taxon>Bacteria</taxon>
        <taxon>Pseudomonadati</taxon>
        <taxon>Bacteroidota</taxon>
        <taxon>Sphingobacteriia</taxon>
        <taxon>Sphingobacteriales</taxon>
        <taxon>Sphingobacteriaceae</taxon>
        <taxon>Pedobacter</taxon>
    </lineage>
</organism>
<evidence type="ECO:0000313" key="1">
    <source>
        <dbReference type="EMBL" id="SMC42106.1"/>
    </source>
</evidence>
<dbReference type="NCBIfam" id="NF038123">
    <property type="entry name" value="NF038123_dom"/>
    <property type="match status" value="2"/>
</dbReference>
<dbReference type="InterPro" id="IPR009465">
    <property type="entry name" value="Spondin_N"/>
</dbReference>
<name>A0A1W1Z133_9SPHI</name>
<dbReference type="Proteomes" id="UP000192756">
    <property type="component" value="Unassembled WGS sequence"/>
</dbReference>
<dbReference type="EMBL" id="FWXT01000001">
    <property type="protein sequence ID" value="SMC42106.1"/>
    <property type="molecule type" value="Genomic_DNA"/>
</dbReference>
<protein>
    <recommendedName>
        <fullName evidence="3">Spondin_N</fullName>
    </recommendedName>
</protein>
<reference evidence="2" key="1">
    <citation type="submission" date="2017-04" db="EMBL/GenBank/DDBJ databases">
        <authorList>
            <person name="Varghese N."/>
            <person name="Submissions S."/>
        </authorList>
    </citation>
    <scope>NUCLEOTIDE SEQUENCE [LARGE SCALE GENOMIC DNA]</scope>
    <source>
        <strain evidence="2">DSM 12126</strain>
    </source>
</reference>
<dbReference type="PROSITE" id="PS51257">
    <property type="entry name" value="PROKAR_LIPOPROTEIN"/>
    <property type="match status" value="1"/>
</dbReference>
<proteinExistence type="predicted"/>
<evidence type="ECO:0000313" key="2">
    <source>
        <dbReference type="Proteomes" id="UP000192756"/>
    </source>
</evidence>
<dbReference type="Gene3D" id="2.60.40.2130">
    <property type="entry name" value="F-spondin domain"/>
    <property type="match status" value="2"/>
</dbReference>
<evidence type="ECO:0008006" key="3">
    <source>
        <dbReference type="Google" id="ProtNLM"/>
    </source>
</evidence>
<dbReference type="AlphaFoldDB" id="A0A1W1Z133"/>
<dbReference type="STRING" id="151894.SAMN04488524_0346"/>